<feature type="active site" description="Proton donor/acceptor" evidence="7">
    <location>
        <position position="348"/>
    </location>
</feature>
<evidence type="ECO:0000256" key="5">
    <source>
        <dbReference type="ARBA" id="ARBA00022984"/>
    </source>
</evidence>
<dbReference type="GO" id="GO:0016740">
    <property type="term" value="F:transferase activity"/>
    <property type="evidence" value="ECO:0007669"/>
    <property type="project" value="UniProtKB-KW"/>
</dbReference>
<evidence type="ECO:0000256" key="7">
    <source>
        <dbReference type="PROSITE-ProRule" id="PRU01373"/>
    </source>
</evidence>
<dbReference type="PROSITE" id="PS52029">
    <property type="entry name" value="LD_TPASE"/>
    <property type="match status" value="1"/>
</dbReference>
<keyword evidence="4 7" id="KW-0133">Cell shape</keyword>
<dbReference type="GO" id="GO:0071555">
    <property type="term" value="P:cell wall organization"/>
    <property type="evidence" value="ECO:0007669"/>
    <property type="project" value="UniProtKB-UniRule"/>
</dbReference>
<reference evidence="10" key="1">
    <citation type="submission" date="2018-05" db="EMBL/GenBank/DDBJ databases">
        <authorList>
            <person name="Li X."/>
        </authorList>
    </citation>
    <scope>NUCLEOTIDE SEQUENCE [LARGE SCALE GENOMIC DNA]</scope>
    <source>
        <strain evidence="10">LX32</strain>
    </source>
</reference>
<accession>A0A328AGS4</accession>
<keyword evidence="6 7" id="KW-0961">Cell wall biogenesis/degradation</keyword>
<keyword evidence="10" id="KW-1185">Reference proteome</keyword>
<gene>
    <name evidence="9" type="ORF">DJ017_01615</name>
</gene>
<dbReference type="Pfam" id="PF03734">
    <property type="entry name" value="YkuD"/>
    <property type="match status" value="1"/>
</dbReference>
<evidence type="ECO:0000256" key="4">
    <source>
        <dbReference type="ARBA" id="ARBA00022960"/>
    </source>
</evidence>
<dbReference type="SUPFAM" id="SSF141523">
    <property type="entry name" value="L,D-transpeptidase catalytic domain-like"/>
    <property type="match status" value="1"/>
</dbReference>
<feature type="active site" description="Nucleophile" evidence="7">
    <location>
        <position position="367"/>
    </location>
</feature>
<sequence length="441" mass="48000">MPLSARVAPLPGGAAQAERLGPVGGALRAQLAQAEPELQAFYRARGWRPLWIRGWGLRDDAQAVVQAVSGAAADGLDPDRYGAPGLGEVLAQASSQQPSDLARAEIALSRAAAGYLSDLHAPAPGATMIYADPALAPPTPDRLGVLKALATWPHPADGVARLSRMNPIYRQLRDALAAWKAKEAGEEAAAAERLIRTNLERARLLPPDLGQRYILVDAAAQTLWLYQDGQAVDSMKVVVGKPSEPTPMMAGLVRYAVARPYWNVPPDLVANSIAPKVLRLGPAWLEAQDMEILSDWTPNARLLTPQEVDWRAVAGGRTVLRVRQRPGPHNMMGQVKFIFPNSVGVYLHDSPLRQYFAQSRRTESAGCVRLSDAPRLARWLLSERAGELSQPGAPETRIDLAAPVPVYIVYFTALPNGDDLDRRPDIYRRDPPLEARLARRA</sequence>
<comment type="caution">
    <text evidence="9">The sequence shown here is derived from an EMBL/GenBank/DDBJ whole genome shotgun (WGS) entry which is preliminary data.</text>
</comment>
<proteinExistence type="inferred from homology"/>
<dbReference type="CDD" id="cd16913">
    <property type="entry name" value="YkuD_like"/>
    <property type="match status" value="1"/>
</dbReference>
<keyword evidence="5 7" id="KW-0573">Peptidoglycan synthesis</keyword>
<dbReference type="Proteomes" id="UP000249254">
    <property type="component" value="Unassembled WGS sequence"/>
</dbReference>
<dbReference type="GO" id="GO:0009252">
    <property type="term" value="P:peptidoglycan biosynthetic process"/>
    <property type="evidence" value="ECO:0007669"/>
    <property type="project" value="UniProtKB-UniPathway"/>
</dbReference>
<dbReference type="OrthoDB" id="9778545at2"/>
<protein>
    <submittedName>
        <fullName evidence="9">L,D-transpeptidase</fullName>
    </submittedName>
</protein>
<dbReference type="Pfam" id="PF20142">
    <property type="entry name" value="Scaffold"/>
    <property type="match status" value="1"/>
</dbReference>
<feature type="domain" description="L,D-TPase catalytic" evidence="8">
    <location>
        <begin position="212"/>
        <end position="407"/>
    </location>
</feature>
<dbReference type="GO" id="GO:0004180">
    <property type="term" value="F:carboxypeptidase activity"/>
    <property type="evidence" value="ECO:0007669"/>
    <property type="project" value="UniProtKB-ARBA"/>
</dbReference>
<comment type="similarity">
    <text evidence="2">Belongs to the YkuD family.</text>
</comment>
<evidence type="ECO:0000256" key="3">
    <source>
        <dbReference type="ARBA" id="ARBA00022679"/>
    </source>
</evidence>
<dbReference type="EMBL" id="QFYQ01000001">
    <property type="protein sequence ID" value="RAK53316.1"/>
    <property type="molecule type" value="Genomic_DNA"/>
</dbReference>
<dbReference type="PANTHER" id="PTHR41533">
    <property type="entry name" value="L,D-TRANSPEPTIDASE HI_1667-RELATED"/>
    <property type="match status" value="1"/>
</dbReference>
<dbReference type="InterPro" id="IPR005490">
    <property type="entry name" value="LD_TPept_cat_dom"/>
</dbReference>
<dbReference type="RefSeq" id="WP_111527068.1">
    <property type="nucleotide sequence ID" value="NZ_JBHRSG010000001.1"/>
</dbReference>
<evidence type="ECO:0000256" key="6">
    <source>
        <dbReference type="ARBA" id="ARBA00023316"/>
    </source>
</evidence>
<evidence type="ECO:0000313" key="9">
    <source>
        <dbReference type="EMBL" id="RAK53316.1"/>
    </source>
</evidence>
<dbReference type="UniPathway" id="UPA00219"/>
<evidence type="ECO:0000256" key="2">
    <source>
        <dbReference type="ARBA" id="ARBA00005992"/>
    </source>
</evidence>
<evidence type="ECO:0000313" key="10">
    <source>
        <dbReference type="Proteomes" id="UP000249254"/>
    </source>
</evidence>
<dbReference type="AlphaFoldDB" id="A0A328AGS4"/>
<comment type="pathway">
    <text evidence="1 7">Cell wall biogenesis; peptidoglycan biosynthesis.</text>
</comment>
<dbReference type="Gene3D" id="2.40.440.10">
    <property type="entry name" value="L,D-transpeptidase catalytic domain-like"/>
    <property type="match status" value="1"/>
</dbReference>
<evidence type="ECO:0000259" key="8">
    <source>
        <dbReference type="PROSITE" id="PS52029"/>
    </source>
</evidence>
<dbReference type="InterPro" id="IPR045380">
    <property type="entry name" value="LD_TPept_scaffold_dom"/>
</dbReference>
<keyword evidence="3" id="KW-0808">Transferase</keyword>
<dbReference type="InterPro" id="IPR038063">
    <property type="entry name" value="Transpep_catalytic_dom"/>
</dbReference>
<dbReference type="InterPro" id="IPR052905">
    <property type="entry name" value="LD-transpeptidase_YkuD-like"/>
</dbReference>
<dbReference type="GO" id="GO:0008360">
    <property type="term" value="P:regulation of cell shape"/>
    <property type="evidence" value="ECO:0007669"/>
    <property type="project" value="UniProtKB-UniRule"/>
</dbReference>
<organism evidence="9 10">
    <name type="scientific">Phenylobacterium soli</name>
    <dbReference type="NCBI Taxonomy" id="2170551"/>
    <lineage>
        <taxon>Bacteria</taxon>
        <taxon>Pseudomonadati</taxon>
        <taxon>Pseudomonadota</taxon>
        <taxon>Alphaproteobacteria</taxon>
        <taxon>Caulobacterales</taxon>
        <taxon>Caulobacteraceae</taxon>
        <taxon>Phenylobacterium</taxon>
    </lineage>
</organism>
<dbReference type="PANTHER" id="PTHR41533:SF2">
    <property type="entry name" value="BLR7131 PROTEIN"/>
    <property type="match status" value="1"/>
</dbReference>
<evidence type="ECO:0000256" key="1">
    <source>
        <dbReference type="ARBA" id="ARBA00004752"/>
    </source>
</evidence>
<name>A0A328AGS4_9CAUL</name>